<keyword evidence="3" id="KW-1185">Reference proteome</keyword>
<reference evidence="3" key="1">
    <citation type="submission" date="2020-05" db="EMBL/GenBank/DDBJ databases">
        <title>Frigoriglobus tundricola gen. nov., sp. nov., a psychrotolerant cellulolytic planctomycete of the family Gemmataceae with two divergent copies of 16S rRNA gene.</title>
        <authorList>
            <person name="Kulichevskaya I.S."/>
            <person name="Ivanova A.A."/>
            <person name="Naumoff D.G."/>
            <person name="Beletsky A.V."/>
            <person name="Rijpstra W.I.C."/>
            <person name="Sinninghe Damste J.S."/>
            <person name="Mardanov A.V."/>
            <person name="Ravin N.V."/>
            <person name="Dedysh S.N."/>
        </authorList>
    </citation>
    <scope>NUCLEOTIDE SEQUENCE [LARGE SCALE GENOMIC DNA]</scope>
    <source>
        <strain evidence="3">PL17</strain>
    </source>
</reference>
<organism evidence="2 3">
    <name type="scientific">Frigoriglobus tundricola</name>
    <dbReference type="NCBI Taxonomy" id="2774151"/>
    <lineage>
        <taxon>Bacteria</taxon>
        <taxon>Pseudomonadati</taxon>
        <taxon>Planctomycetota</taxon>
        <taxon>Planctomycetia</taxon>
        <taxon>Gemmatales</taxon>
        <taxon>Gemmataceae</taxon>
        <taxon>Frigoriglobus</taxon>
    </lineage>
</organism>
<dbReference type="EMBL" id="CP053452">
    <property type="protein sequence ID" value="QJX01021.1"/>
    <property type="molecule type" value="Genomic_DNA"/>
</dbReference>
<dbReference type="RefSeq" id="WP_171475651.1">
    <property type="nucleotide sequence ID" value="NZ_CP053452.2"/>
</dbReference>
<dbReference type="SUPFAM" id="SSF51658">
    <property type="entry name" value="Xylose isomerase-like"/>
    <property type="match status" value="1"/>
</dbReference>
<dbReference type="KEGG" id="ftj:FTUN_8659"/>
<dbReference type="Proteomes" id="UP000503447">
    <property type="component" value="Chromosome"/>
</dbReference>
<dbReference type="AlphaFoldDB" id="A0A6M5Z6L3"/>
<dbReference type="InterPro" id="IPR036237">
    <property type="entry name" value="Xyl_isomerase-like_sf"/>
</dbReference>
<evidence type="ECO:0000313" key="2">
    <source>
        <dbReference type="EMBL" id="QJX01021.1"/>
    </source>
</evidence>
<dbReference type="Pfam" id="PF01261">
    <property type="entry name" value="AP_endonuc_2"/>
    <property type="match status" value="1"/>
</dbReference>
<dbReference type="InterPro" id="IPR050312">
    <property type="entry name" value="IolE/XylAMocC-like"/>
</dbReference>
<gene>
    <name evidence="2" type="ORF">FTUN_8659</name>
</gene>
<sequence>MFVACSTLSFSKLSLEDALRTVREMRFTKADLAIHDDGPHLTPAEVAADVGRVAQRLKAANLPLAAIHLSIGCTDADEARAQFRAVCRLARVSTVPLVTVPAAAAGSDFDAEVRRLQAWVKVAETEGVILTVETHSATITSDPIGATELCRRVPGLALTLDPSHYLVGPHGPVDYDSLFKYVRHVRLRDTGKTPEQFQVRIGQGELEYGKVVSQLDRVRYDWALTVDIRDVPDNAFPIEPEVRKLKYLLESLV</sequence>
<name>A0A6M5Z6L3_9BACT</name>
<evidence type="ECO:0000313" key="3">
    <source>
        <dbReference type="Proteomes" id="UP000503447"/>
    </source>
</evidence>
<dbReference type="InterPro" id="IPR013022">
    <property type="entry name" value="Xyl_isomerase-like_TIM-brl"/>
</dbReference>
<dbReference type="PANTHER" id="PTHR12110">
    <property type="entry name" value="HYDROXYPYRUVATE ISOMERASE"/>
    <property type="match status" value="1"/>
</dbReference>
<dbReference type="Gene3D" id="3.20.20.150">
    <property type="entry name" value="Divalent-metal-dependent TIM barrel enzymes"/>
    <property type="match status" value="1"/>
</dbReference>
<dbReference type="PANTHER" id="PTHR12110:SF53">
    <property type="entry name" value="BLR5974 PROTEIN"/>
    <property type="match status" value="1"/>
</dbReference>
<protein>
    <recommendedName>
        <fullName evidence="1">Xylose isomerase-like TIM barrel domain-containing protein</fullName>
    </recommendedName>
</protein>
<proteinExistence type="predicted"/>
<evidence type="ECO:0000259" key="1">
    <source>
        <dbReference type="Pfam" id="PF01261"/>
    </source>
</evidence>
<accession>A0A6M5Z6L3</accession>
<feature type="domain" description="Xylose isomerase-like TIM barrel" evidence="1">
    <location>
        <begin position="30"/>
        <end position="241"/>
    </location>
</feature>